<feature type="transmembrane region" description="Helical" evidence="1">
    <location>
        <begin position="126"/>
        <end position="146"/>
    </location>
</feature>
<reference evidence="2" key="2">
    <citation type="submission" date="2015-06" db="UniProtKB">
        <authorList>
            <consortium name="EnsemblMetazoa"/>
        </authorList>
    </citation>
    <scope>IDENTIFICATION</scope>
</reference>
<keyword evidence="3" id="KW-1185">Reference proteome</keyword>
<evidence type="ECO:0000313" key="3">
    <source>
        <dbReference type="Proteomes" id="UP000015102"/>
    </source>
</evidence>
<dbReference type="Proteomes" id="UP000015102">
    <property type="component" value="Unassembled WGS sequence"/>
</dbReference>
<protein>
    <submittedName>
        <fullName evidence="2">Uncharacterized protein</fullName>
    </submittedName>
</protein>
<keyword evidence="1" id="KW-0472">Membrane</keyword>
<accession>T1GCC4</accession>
<reference evidence="3" key="1">
    <citation type="submission" date="2013-02" db="EMBL/GenBank/DDBJ databases">
        <authorList>
            <person name="Hughes D."/>
        </authorList>
    </citation>
    <scope>NUCLEOTIDE SEQUENCE</scope>
    <source>
        <strain>Durham</strain>
        <strain evidence="3">NC isolate 2 -- Noor lab</strain>
    </source>
</reference>
<dbReference type="EMBL" id="CAQQ02048564">
    <property type="status" value="NOT_ANNOTATED_CDS"/>
    <property type="molecule type" value="Genomic_DNA"/>
</dbReference>
<keyword evidence="1" id="KW-1133">Transmembrane helix</keyword>
<evidence type="ECO:0000256" key="1">
    <source>
        <dbReference type="SAM" id="Phobius"/>
    </source>
</evidence>
<dbReference type="HOGENOM" id="CLU_1760866_0_0_1"/>
<organism evidence="2 3">
    <name type="scientific">Megaselia scalaris</name>
    <name type="common">Humpbacked fly</name>
    <name type="synonym">Phora scalaris</name>
    <dbReference type="NCBI Taxonomy" id="36166"/>
    <lineage>
        <taxon>Eukaryota</taxon>
        <taxon>Metazoa</taxon>
        <taxon>Ecdysozoa</taxon>
        <taxon>Arthropoda</taxon>
        <taxon>Hexapoda</taxon>
        <taxon>Insecta</taxon>
        <taxon>Pterygota</taxon>
        <taxon>Neoptera</taxon>
        <taxon>Endopterygota</taxon>
        <taxon>Diptera</taxon>
        <taxon>Brachycera</taxon>
        <taxon>Muscomorpha</taxon>
        <taxon>Platypezoidea</taxon>
        <taxon>Phoridae</taxon>
        <taxon>Megaseliini</taxon>
        <taxon>Megaselia</taxon>
    </lineage>
</organism>
<dbReference type="EnsemblMetazoa" id="MESCA000934-RA">
    <property type="protein sequence ID" value="MESCA000934-PA"/>
    <property type="gene ID" value="MESCA000934"/>
</dbReference>
<dbReference type="AlphaFoldDB" id="T1GCC4"/>
<sequence>MLPPLMRRHGNQKQEISKIEVESKPALEEKVLVTESEEVKIAEPGFYDSLLLSITSLWSSNPGKKEDIVDIFSAPPISEHEGFCEKVGPNECPNSKIIHSSSVEYETCNFPKNVLSSATQTILDNINILAVTAMLVLSFLSLYYLITV</sequence>
<name>T1GCC4_MEGSC</name>
<proteinExistence type="predicted"/>
<keyword evidence="1" id="KW-0812">Transmembrane</keyword>
<evidence type="ECO:0000313" key="2">
    <source>
        <dbReference type="EnsemblMetazoa" id="MESCA000934-PA"/>
    </source>
</evidence>